<keyword evidence="3" id="KW-1185">Reference proteome</keyword>
<sequence length="155" mass="17219">MPQLNKGGKFVFGKSLVREDGSLCLPPQAVEEYDICCEGRVYLFTGAKATGGFCVTRKGLLLPSKLSHILEDMRELRDYTIPEGEFVGYKGRSYCWLAVSPGGRLKLTGSMLERQKIAPGDELMCIRSSDIAFTLGHHGPLLERAENYRGEIPVY</sequence>
<evidence type="ECO:0008006" key="5">
    <source>
        <dbReference type="Google" id="ProtNLM"/>
    </source>
</evidence>
<reference evidence="2 4" key="3">
    <citation type="submission" date="2020-11" db="EMBL/GenBank/DDBJ databases">
        <title>Closed and high quality bacterial genomes of the OMM12 community.</title>
        <authorList>
            <person name="Marbouty M."/>
            <person name="Lamy-Besnier Q."/>
            <person name="Debarbieux L."/>
            <person name="Koszul R."/>
        </authorList>
    </citation>
    <scope>NUCLEOTIDE SEQUENCE [LARGE SCALE GENOMIC DNA]</scope>
    <source>
        <strain evidence="2 4">KB18</strain>
    </source>
</reference>
<dbReference type="KEGG" id="amur:ADH66_16280"/>
<reference evidence="3" key="2">
    <citation type="submission" date="2017-05" db="EMBL/GenBank/DDBJ databases">
        <title>Improved OligoMM genomes.</title>
        <authorList>
            <person name="Garzetti D."/>
        </authorList>
    </citation>
    <scope>NUCLEOTIDE SEQUENCE [LARGE SCALE GENOMIC DNA]</scope>
    <source>
        <strain evidence="3">KB18</strain>
    </source>
</reference>
<gene>
    <name evidence="1" type="ORF">ADH66_16280</name>
    <name evidence="2" type="ORF">I5Q82_06665</name>
</gene>
<name>A0A1Z2XUL9_9FIRM</name>
<dbReference type="AlphaFoldDB" id="A0A1Z2XUL9"/>
<evidence type="ECO:0000313" key="2">
    <source>
        <dbReference type="EMBL" id="QQR31348.1"/>
    </source>
</evidence>
<dbReference type="RefSeq" id="WP_066538685.1">
    <property type="nucleotide sequence ID" value="NZ_CAPVCI010000007.1"/>
</dbReference>
<dbReference type="EMBL" id="CP021422">
    <property type="protein sequence ID" value="ASB42079.1"/>
    <property type="molecule type" value="Genomic_DNA"/>
</dbReference>
<dbReference type="Proteomes" id="UP000596035">
    <property type="component" value="Chromosome"/>
</dbReference>
<dbReference type="EMBL" id="CP065321">
    <property type="protein sequence ID" value="QQR31348.1"/>
    <property type="molecule type" value="Genomic_DNA"/>
</dbReference>
<reference evidence="1" key="1">
    <citation type="journal article" date="2017" name="Genome Announc.">
        <title>High-Quality Whole-Genome Sequences of the Oligo-Mouse-Microbiota Bacterial Community.</title>
        <authorList>
            <person name="Garzetti D."/>
            <person name="Brugiroux S."/>
            <person name="Bunk B."/>
            <person name="Pukall R."/>
            <person name="McCoy K.D."/>
            <person name="Macpherson A.J."/>
            <person name="Stecher B."/>
        </authorList>
    </citation>
    <scope>NUCLEOTIDE SEQUENCE</scope>
    <source>
        <strain evidence="1">KB18</strain>
    </source>
</reference>
<proteinExistence type="predicted"/>
<accession>A0A1Z2XUL9</accession>
<protein>
    <recommendedName>
        <fullName evidence="5">SpoVT-AbrB domain-containing protein</fullName>
    </recommendedName>
</protein>
<evidence type="ECO:0000313" key="4">
    <source>
        <dbReference type="Proteomes" id="UP000596035"/>
    </source>
</evidence>
<dbReference type="Proteomes" id="UP000196710">
    <property type="component" value="Chromosome"/>
</dbReference>
<evidence type="ECO:0000313" key="1">
    <source>
        <dbReference type="EMBL" id="ASB42079.1"/>
    </source>
</evidence>
<organism evidence="2 4">
    <name type="scientific">Acutalibacter muris</name>
    <dbReference type="NCBI Taxonomy" id="1796620"/>
    <lineage>
        <taxon>Bacteria</taxon>
        <taxon>Bacillati</taxon>
        <taxon>Bacillota</taxon>
        <taxon>Clostridia</taxon>
        <taxon>Eubacteriales</taxon>
        <taxon>Acutalibacteraceae</taxon>
        <taxon>Acutalibacter</taxon>
    </lineage>
</organism>
<evidence type="ECO:0000313" key="3">
    <source>
        <dbReference type="Proteomes" id="UP000196710"/>
    </source>
</evidence>